<dbReference type="InterPro" id="IPR011990">
    <property type="entry name" value="TPR-like_helical_dom_sf"/>
</dbReference>
<feature type="repeat" description="PPR" evidence="2">
    <location>
        <begin position="216"/>
        <end position="251"/>
    </location>
</feature>
<comment type="caution">
    <text evidence="3">The sequence shown here is derived from an EMBL/GenBank/DDBJ whole genome shotgun (WGS) entry which is preliminary data.</text>
</comment>
<keyword evidence="4" id="KW-1185">Reference proteome</keyword>
<keyword evidence="1" id="KW-0677">Repeat</keyword>
<evidence type="ECO:0000313" key="3">
    <source>
        <dbReference type="EMBL" id="KAI3963648.1"/>
    </source>
</evidence>
<dbReference type="InterPro" id="IPR046960">
    <property type="entry name" value="PPR_At4g14850-like_plant"/>
</dbReference>
<dbReference type="AlphaFoldDB" id="A0AAD4Y0A7"/>
<gene>
    <name evidence="3" type="ORF">MKW98_021888</name>
</gene>
<proteinExistence type="predicted"/>
<dbReference type="Pfam" id="PF01535">
    <property type="entry name" value="PPR"/>
    <property type="match status" value="6"/>
</dbReference>
<accession>A0AAD4Y0A7</accession>
<evidence type="ECO:0000256" key="2">
    <source>
        <dbReference type="PROSITE-ProRule" id="PRU00708"/>
    </source>
</evidence>
<feature type="repeat" description="PPR" evidence="2">
    <location>
        <begin position="110"/>
        <end position="144"/>
    </location>
</feature>
<sequence length="713" mass="79685">MILMNKKVNDLVSKGLFDQIVKFVGTFQLHFPGNLEFHENAYSSLLPSIFKACSISPTQFLPIGIQFHAISIKTGSDLESIISNSLLSMYVKSGQIEYARKVFDTMSVRDIITWNSMINSYIQQGYFVEAIEKFKDMYLLVHEPKKPELVASVLSVCGKTGELRLGRQIHARIVCDGMMTSSPSSVFVSTALVDMYSRCFDVVTALELFSQMIERNEVSWTAMISGCVTNGNFSKSLELFRRMQITEGIEPNRVTLIEVLPACAHFSDVKQGKQIHGYAIRHGFDSESRFETALLDMYCKCGAATLSHASLVFERSAQKDVVMWSSMIRCYSQNGDTGRAMKLFQQMRMAGTRPNSVTLLAIIDACTFLLSVKHAEVVHGYIVKSGLSLYVFVGNSLIDMYAKCGYVEASRKIFSHEIHTRDYISWSAIIHGYALNGNGREALRLFREMQKTEIEIDGITFLSALSACNHSGLIEEGQELFNSVIQNKSISVTVEHYACYIDILGRSGKLEEACQVLSNMPMKPSAAILSSLVSSCKVHGRLKMAEVLAKWLIDLEPENAANYTLHSMVSAEMNNWLGVEEIRRVLCLAQSLLAPLTRIFPAKRSLSSSGSAELVVFVKDDVEQGTDEEFGDANLVATALMSFFETLVRCGNHLNPMSNSQSNRENKENRLGLDGEKGFARVDDLRMALDTVNSTWHSRSSCRLLRRIQQKSM</sequence>
<protein>
    <recommendedName>
        <fullName evidence="5">Pentatricopeptide repeat-containing protein</fullName>
    </recommendedName>
</protein>
<dbReference type="InterPro" id="IPR002885">
    <property type="entry name" value="PPR_rpt"/>
</dbReference>
<organism evidence="3 4">
    <name type="scientific">Papaver atlanticum</name>
    <dbReference type="NCBI Taxonomy" id="357466"/>
    <lineage>
        <taxon>Eukaryota</taxon>
        <taxon>Viridiplantae</taxon>
        <taxon>Streptophyta</taxon>
        <taxon>Embryophyta</taxon>
        <taxon>Tracheophyta</taxon>
        <taxon>Spermatophyta</taxon>
        <taxon>Magnoliopsida</taxon>
        <taxon>Ranunculales</taxon>
        <taxon>Papaveraceae</taxon>
        <taxon>Papaveroideae</taxon>
        <taxon>Papaver</taxon>
    </lineage>
</organism>
<dbReference type="EMBL" id="JAJJMB010000025">
    <property type="protein sequence ID" value="KAI3963648.1"/>
    <property type="molecule type" value="Genomic_DNA"/>
</dbReference>
<evidence type="ECO:0000313" key="4">
    <source>
        <dbReference type="Proteomes" id="UP001202328"/>
    </source>
</evidence>
<dbReference type="FunFam" id="1.25.40.10:FF:000073">
    <property type="entry name" value="Pentatricopeptide repeat-containing protein chloroplastic"/>
    <property type="match status" value="2"/>
</dbReference>
<dbReference type="Proteomes" id="UP001202328">
    <property type="component" value="Unassembled WGS sequence"/>
</dbReference>
<dbReference type="Gene3D" id="1.25.40.10">
    <property type="entry name" value="Tetratricopeptide repeat domain"/>
    <property type="match status" value="4"/>
</dbReference>
<dbReference type="NCBIfam" id="TIGR00756">
    <property type="entry name" value="PPR"/>
    <property type="match status" value="5"/>
</dbReference>
<feature type="repeat" description="PPR" evidence="2">
    <location>
        <begin position="422"/>
        <end position="456"/>
    </location>
</feature>
<dbReference type="GO" id="GO:0009451">
    <property type="term" value="P:RNA modification"/>
    <property type="evidence" value="ECO:0007669"/>
    <property type="project" value="InterPro"/>
</dbReference>
<reference evidence="3" key="1">
    <citation type="submission" date="2022-04" db="EMBL/GenBank/DDBJ databases">
        <title>A functionally conserved STORR gene fusion in Papaver species that diverged 16.8 million years ago.</title>
        <authorList>
            <person name="Catania T."/>
        </authorList>
    </citation>
    <scope>NUCLEOTIDE SEQUENCE</scope>
    <source>
        <strain evidence="3">S-188037</strain>
    </source>
</reference>
<dbReference type="PANTHER" id="PTHR47926">
    <property type="entry name" value="PENTATRICOPEPTIDE REPEAT-CONTAINING PROTEIN"/>
    <property type="match status" value="1"/>
</dbReference>
<evidence type="ECO:0000256" key="1">
    <source>
        <dbReference type="ARBA" id="ARBA00022737"/>
    </source>
</evidence>
<dbReference type="FunFam" id="1.25.40.10:FF:000090">
    <property type="entry name" value="Pentatricopeptide repeat-containing protein, chloroplastic"/>
    <property type="match status" value="1"/>
</dbReference>
<dbReference type="FunFam" id="1.25.40.10:FF:000381">
    <property type="entry name" value="Pentatricopeptide repeat-containing protein"/>
    <property type="match status" value="1"/>
</dbReference>
<dbReference type="PROSITE" id="PS51375">
    <property type="entry name" value="PPR"/>
    <property type="match status" value="4"/>
</dbReference>
<name>A0AAD4Y0A7_9MAGN</name>
<dbReference type="GO" id="GO:0003729">
    <property type="term" value="F:mRNA binding"/>
    <property type="evidence" value="ECO:0007669"/>
    <property type="project" value="UniProtKB-ARBA"/>
</dbReference>
<feature type="repeat" description="PPR" evidence="2">
    <location>
        <begin position="320"/>
        <end position="354"/>
    </location>
</feature>
<evidence type="ECO:0008006" key="5">
    <source>
        <dbReference type="Google" id="ProtNLM"/>
    </source>
</evidence>
<dbReference type="Pfam" id="PF13041">
    <property type="entry name" value="PPR_2"/>
    <property type="match status" value="2"/>
</dbReference>